<feature type="transmembrane region" description="Helical" evidence="8">
    <location>
        <begin position="132"/>
        <end position="156"/>
    </location>
</feature>
<evidence type="ECO:0000256" key="6">
    <source>
        <dbReference type="ARBA" id="ARBA00022989"/>
    </source>
</evidence>
<evidence type="ECO:0000256" key="8">
    <source>
        <dbReference type="SAM" id="Phobius"/>
    </source>
</evidence>
<evidence type="ECO:0000313" key="10">
    <source>
        <dbReference type="EMBL" id="MPM02508.1"/>
    </source>
</evidence>
<protein>
    <recommendedName>
        <fullName evidence="9">Tripartite ATP-independent periplasmic transporters DctQ component domain-containing protein</fullName>
    </recommendedName>
</protein>
<dbReference type="PANTHER" id="PTHR35011">
    <property type="entry name" value="2,3-DIKETO-L-GULONATE TRAP TRANSPORTER SMALL PERMEASE PROTEIN YIAM"/>
    <property type="match status" value="1"/>
</dbReference>
<gene>
    <name evidence="10" type="ORF">SDC9_48757</name>
</gene>
<reference evidence="10" key="1">
    <citation type="submission" date="2019-08" db="EMBL/GenBank/DDBJ databases">
        <authorList>
            <person name="Kucharzyk K."/>
            <person name="Murdoch R.W."/>
            <person name="Higgins S."/>
            <person name="Loffler F."/>
        </authorList>
    </citation>
    <scope>NUCLEOTIDE SEQUENCE</scope>
</reference>
<keyword evidence="2" id="KW-0813">Transport</keyword>
<dbReference type="GO" id="GO:0015740">
    <property type="term" value="P:C4-dicarboxylate transport"/>
    <property type="evidence" value="ECO:0007669"/>
    <property type="project" value="TreeGrafter"/>
</dbReference>
<accession>A0A644WG87</accession>
<dbReference type="PANTHER" id="PTHR35011:SF2">
    <property type="entry name" value="2,3-DIKETO-L-GULONATE TRAP TRANSPORTER SMALL PERMEASE PROTEIN YIAM"/>
    <property type="match status" value="1"/>
</dbReference>
<evidence type="ECO:0000256" key="5">
    <source>
        <dbReference type="ARBA" id="ARBA00022692"/>
    </source>
</evidence>
<keyword evidence="3" id="KW-1003">Cell membrane</keyword>
<dbReference type="AlphaFoldDB" id="A0A644WG87"/>
<dbReference type="GO" id="GO:0005886">
    <property type="term" value="C:plasma membrane"/>
    <property type="evidence" value="ECO:0007669"/>
    <property type="project" value="UniProtKB-SubCell"/>
</dbReference>
<keyword evidence="7 8" id="KW-0472">Membrane</keyword>
<dbReference type="InterPro" id="IPR007387">
    <property type="entry name" value="TRAP_DctQ"/>
</dbReference>
<evidence type="ECO:0000256" key="3">
    <source>
        <dbReference type="ARBA" id="ARBA00022475"/>
    </source>
</evidence>
<proteinExistence type="predicted"/>
<evidence type="ECO:0000256" key="1">
    <source>
        <dbReference type="ARBA" id="ARBA00004429"/>
    </source>
</evidence>
<feature type="transmembrane region" description="Helical" evidence="8">
    <location>
        <begin position="53"/>
        <end position="70"/>
    </location>
</feature>
<feature type="transmembrane region" description="Helical" evidence="8">
    <location>
        <begin position="21"/>
        <end position="41"/>
    </location>
</feature>
<evidence type="ECO:0000256" key="2">
    <source>
        <dbReference type="ARBA" id="ARBA00022448"/>
    </source>
</evidence>
<comment type="caution">
    <text evidence="10">The sequence shown here is derived from an EMBL/GenBank/DDBJ whole genome shotgun (WGS) entry which is preliminary data.</text>
</comment>
<dbReference type="EMBL" id="VSSQ01000874">
    <property type="protein sequence ID" value="MPM02508.1"/>
    <property type="molecule type" value="Genomic_DNA"/>
</dbReference>
<feature type="transmembrane region" description="Helical" evidence="8">
    <location>
        <begin position="91"/>
        <end position="112"/>
    </location>
</feature>
<keyword evidence="5 8" id="KW-0812">Transmembrane</keyword>
<evidence type="ECO:0000259" key="9">
    <source>
        <dbReference type="Pfam" id="PF04290"/>
    </source>
</evidence>
<evidence type="ECO:0000256" key="4">
    <source>
        <dbReference type="ARBA" id="ARBA00022519"/>
    </source>
</evidence>
<sequence>MLRLLKYVNDGITRVMNWLMVTLMSLMVAFIFAQVIFRYVLEKPLSWSEELSGYLFSGVFFFGSVLLYRESRHINMSIVVDSMKNEFARKLLVVAAHLFSFFFLAVMVWYSYPMATQILEFEVVSPSMEWLKIGYVFLIVPAASFLSLAVLFEVILKSLADLKEKQS</sequence>
<keyword evidence="6 8" id="KW-1133">Transmembrane helix</keyword>
<evidence type="ECO:0000256" key="7">
    <source>
        <dbReference type="ARBA" id="ARBA00023136"/>
    </source>
</evidence>
<feature type="domain" description="Tripartite ATP-independent periplasmic transporters DctQ component" evidence="9">
    <location>
        <begin position="27"/>
        <end position="159"/>
    </location>
</feature>
<name>A0A644WG87_9ZZZZ</name>
<keyword evidence="4" id="KW-0997">Cell inner membrane</keyword>
<comment type="subcellular location">
    <subcellularLocation>
        <location evidence="1">Cell inner membrane</location>
        <topology evidence="1">Multi-pass membrane protein</topology>
    </subcellularLocation>
</comment>
<organism evidence="10">
    <name type="scientific">bioreactor metagenome</name>
    <dbReference type="NCBI Taxonomy" id="1076179"/>
    <lineage>
        <taxon>unclassified sequences</taxon>
        <taxon>metagenomes</taxon>
        <taxon>ecological metagenomes</taxon>
    </lineage>
</organism>
<dbReference type="Pfam" id="PF04290">
    <property type="entry name" value="DctQ"/>
    <property type="match status" value="1"/>
</dbReference>
<dbReference type="InterPro" id="IPR055348">
    <property type="entry name" value="DctQ"/>
</dbReference>
<dbReference type="GO" id="GO:0022857">
    <property type="term" value="F:transmembrane transporter activity"/>
    <property type="evidence" value="ECO:0007669"/>
    <property type="project" value="TreeGrafter"/>
</dbReference>